<comment type="caution">
    <text evidence="1">The sequence shown here is derived from an EMBL/GenBank/DDBJ whole genome shotgun (WGS) entry which is preliminary data.</text>
</comment>
<protein>
    <submittedName>
        <fullName evidence="1">Uncharacterized protein</fullName>
    </submittedName>
</protein>
<reference evidence="2" key="1">
    <citation type="submission" date="2017-04" db="EMBL/GenBank/DDBJ databases">
        <title>Genome evolution of the luminous symbionts of deep sea anglerfish.</title>
        <authorList>
            <person name="Hendry T.A."/>
        </authorList>
    </citation>
    <scope>NUCLEOTIDE SEQUENCE [LARGE SCALE GENOMIC DNA]</scope>
</reference>
<evidence type="ECO:0000313" key="2">
    <source>
        <dbReference type="Proteomes" id="UP000219020"/>
    </source>
</evidence>
<dbReference type="AlphaFoldDB" id="A0A2A5SZF7"/>
<dbReference type="EMBL" id="NBYY01000036">
    <property type="protein sequence ID" value="PCS21303.1"/>
    <property type="molecule type" value="Genomic_DNA"/>
</dbReference>
<proteinExistence type="predicted"/>
<dbReference type="Proteomes" id="UP000219020">
    <property type="component" value="Unassembled WGS sequence"/>
</dbReference>
<name>A0A2A5SZF7_9GAMM</name>
<organism evidence="1 2">
    <name type="scientific">Candidatus Enterovibrio escicola</name>
    <dbReference type="NCBI Taxonomy" id="1927127"/>
    <lineage>
        <taxon>Bacteria</taxon>
        <taxon>Pseudomonadati</taxon>
        <taxon>Pseudomonadota</taxon>
        <taxon>Gammaproteobacteria</taxon>
        <taxon>Vibrionales</taxon>
        <taxon>Vibrionaceae</taxon>
        <taxon>Enterovibrio</taxon>
    </lineage>
</organism>
<evidence type="ECO:0000313" key="1">
    <source>
        <dbReference type="EMBL" id="PCS21303.1"/>
    </source>
</evidence>
<gene>
    <name evidence="1" type="ORF">BTN49_3193</name>
</gene>
<sequence>MAFPAVMSASTSPVVQASLAHQDHRLHWMNMRFEFFSFFQAYPSHGHVVIVRQKVEQVRLLHKIFDMPEPVFDPIHFDSVI</sequence>
<keyword evidence="2" id="KW-1185">Reference proteome</keyword>
<accession>A0A2A5SZF7</accession>